<dbReference type="Proteomes" id="UP000051530">
    <property type="component" value="Unassembled WGS sequence"/>
</dbReference>
<accession>A0A0R0LZ23</accession>
<evidence type="ECO:0000313" key="1">
    <source>
        <dbReference type="EMBL" id="KRH94582.1"/>
    </source>
</evidence>
<name>A0A0R0LZ23_9MICR</name>
<dbReference type="AlphaFoldDB" id="A0A0R0LZ23"/>
<dbReference type="EMBL" id="LGUB01000055">
    <property type="protein sequence ID" value="KRH94582.1"/>
    <property type="molecule type" value="Genomic_DNA"/>
</dbReference>
<dbReference type="VEuPathDB" id="MicrosporidiaDB:M153_20400011038"/>
<proteinExistence type="predicted"/>
<organism evidence="1 2">
    <name type="scientific">Pseudoloma neurophilia</name>
    <dbReference type="NCBI Taxonomy" id="146866"/>
    <lineage>
        <taxon>Eukaryota</taxon>
        <taxon>Fungi</taxon>
        <taxon>Fungi incertae sedis</taxon>
        <taxon>Microsporidia</taxon>
        <taxon>Pseudoloma</taxon>
    </lineage>
</organism>
<protein>
    <submittedName>
        <fullName evidence="1">Uncharacterized protein</fullName>
    </submittedName>
</protein>
<sequence>MKRNFYRSRSFFKNPCDVCLGIASYLEVTYKVTSFQHVVAILIKS</sequence>
<evidence type="ECO:0000313" key="2">
    <source>
        <dbReference type="Proteomes" id="UP000051530"/>
    </source>
</evidence>
<comment type="caution">
    <text evidence="1">The sequence shown here is derived from an EMBL/GenBank/DDBJ whole genome shotgun (WGS) entry which is preliminary data.</text>
</comment>
<gene>
    <name evidence="1" type="ORF">M153_20400011038</name>
</gene>
<keyword evidence="2" id="KW-1185">Reference proteome</keyword>
<reference evidence="1 2" key="1">
    <citation type="submission" date="2015-07" db="EMBL/GenBank/DDBJ databases">
        <title>The genome of Pseudoloma neurophilia, a relevant intracellular parasite of the zebrafish.</title>
        <authorList>
            <person name="Ndikumana S."/>
            <person name="Pelin A."/>
            <person name="Sanders J."/>
            <person name="Corradi N."/>
        </authorList>
    </citation>
    <scope>NUCLEOTIDE SEQUENCE [LARGE SCALE GENOMIC DNA]</scope>
    <source>
        <strain evidence="1 2">MK1</strain>
    </source>
</reference>